<keyword evidence="2" id="KW-1185">Reference proteome</keyword>
<dbReference type="RefSeq" id="WP_338102053.1">
    <property type="nucleotide sequence ID" value="NZ_CP131060.1"/>
</dbReference>
<evidence type="ECO:0000313" key="2">
    <source>
        <dbReference type="Proteomes" id="UP001303587"/>
    </source>
</evidence>
<accession>A0AA96VCK1</accession>
<sequence>MGNYISKFSNIIKMPNVFGKIKYHRRTSKIETALTKLKEAELYDLKDMDEIKERFLRQPQVAEALLFTTTILEKNYASSLVFKIEIEYDWEDECIIVLVPIETSNPDMDHDFFKISQSTRKKFGIASEHVFLMNYIAADDKVRDKI</sequence>
<dbReference type="GeneID" id="89230360"/>
<reference evidence="1 2" key="1">
    <citation type="submission" date="2023-07" db="EMBL/GenBank/DDBJ databases">
        <title>Closed genoem sequence of Methanosarcinaceae archaeon Ac7.</title>
        <authorList>
            <person name="Poehlein A."/>
            <person name="Protasov E."/>
            <person name="Platt K."/>
            <person name="Reeh H."/>
            <person name="Daniel R."/>
            <person name="Brune A."/>
        </authorList>
    </citation>
    <scope>NUCLEOTIDE SEQUENCE [LARGE SCALE GENOMIC DNA]</scope>
    <source>
        <strain evidence="1 2">Ac7</strain>
    </source>
</reference>
<evidence type="ECO:0000313" key="1">
    <source>
        <dbReference type="EMBL" id="WNY25696.1"/>
    </source>
</evidence>
<gene>
    <name evidence="1" type="ORF">MsAc7_12540</name>
</gene>
<dbReference type="AlphaFoldDB" id="A0AA96VCK1"/>
<organism evidence="1 2">
    <name type="scientific">Methanolapillus millepedarum</name>
    <dbReference type="NCBI Taxonomy" id="3028296"/>
    <lineage>
        <taxon>Archaea</taxon>
        <taxon>Methanobacteriati</taxon>
        <taxon>Methanobacteriota</taxon>
        <taxon>Stenosarchaea group</taxon>
        <taxon>Methanomicrobia</taxon>
        <taxon>Methanosarcinales</taxon>
        <taxon>Methanosarcinaceae</taxon>
        <taxon>Methanolapillus</taxon>
    </lineage>
</organism>
<protein>
    <submittedName>
        <fullName evidence="1">Uncharacterized protein</fullName>
    </submittedName>
</protein>
<dbReference type="EMBL" id="CP131060">
    <property type="protein sequence ID" value="WNY25696.1"/>
    <property type="molecule type" value="Genomic_DNA"/>
</dbReference>
<dbReference type="Proteomes" id="UP001303587">
    <property type="component" value="Chromosome"/>
</dbReference>
<name>A0AA96VCK1_9EURY</name>
<proteinExistence type="predicted"/>